<organism evidence="1 2">
    <name type="scientific">Panagrolaimus sp. ES5</name>
    <dbReference type="NCBI Taxonomy" id="591445"/>
    <lineage>
        <taxon>Eukaryota</taxon>
        <taxon>Metazoa</taxon>
        <taxon>Ecdysozoa</taxon>
        <taxon>Nematoda</taxon>
        <taxon>Chromadorea</taxon>
        <taxon>Rhabditida</taxon>
        <taxon>Tylenchina</taxon>
        <taxon>Panagrolaimomorpha</taxon>
        <taxon>Panagrolaimoidea</taxon>
        <taxon>Panagrolaimidae</taxon>
        <taxon>Panagrolaimus</taxon>
    </lineage>
</organism>
<dbReference type="WBParaSite" id="ES5_v2.g19551.t1">
    <property type="protein sequence ID" value="ES5_v2.g19551.t1"/>
    <property type="gene ID" value="ES5_v2.g19551"/>
</dbReference>
<proteinExistence type="predicted"/>
<sequence>MRHEYFCSIEKFKAAKFDVDKWLIDQSDMAHDFNITSLKCGYQFLLSKNAYRLCANCFEMKFKKYYFYSNSINSLLYNEKVLEGIFNEAADQEIECFFCQMLQSEKEDIGAEAAKEEKELYDSFLALKETKIQYTPYVTIRFQNSIDPPVPLKETKIQYAPFVTIRFQNSIDPPVPRSIFNYIIEHANHQILSKLYKTCKYFYIRKKILLCNFIYISQTYSQTYVKEACFTKFEDFINPNIHKYCTGISIQCQHDKNPLLLSACIPKLCLCSLKSLLCLCSLKSLVIGRQNLTIDEFEMLISGGKIEQAELRYTEIAKNDGTILFIEDILNMLPNVVDFLLRFF</sequence>
<dbReference type="Proteomes" id="UP000887579">
    <property type="component" value="Unplaced"/>
</dbReference>
<evidence type="ECO:0000313" key="1">
    <source>
        <dbReference type="Proteomes" id="UP000887579"/>
    </source>
</evidence>
<accession>A0AC34FQB1</accession>
<protein>
    <submittedName>
        <fullName evidence="2">Uncharacterized protein</fullName>
    </submittedName>
</protein>
<reference evidence="2" key="1">
    <citation type="submission" date="2022-11" db="UniProtKB">
        <authorList>
            <consortium name="WormBaseParasite"/>
        </authorList>
    </citation>
    <scope>IDENTIFICATION</scope>
</reference>
<evidence type="ECO:0000313" key="2">
    <source>
        <dbReference type="WBParaSite" id="ES5_v2.g19551.t1"/>
    </source>
</evidence>
<name>A0AC34FQB1_9BILA</name>